<keyword evidence="2" id="KW-1185">Reference proteome</keyword>
<protein>
    <submittedName>
        <fullName evidence="1">Uncharacterized protein</fullName>
    </submittedName>
</protein>
<evidence type="ECO:0000313" key="1">
    <source>
        <dbReference type="EMBL" id="BCX31552.1"/>
    </source>
</evidence>
<organism evidence="1 2">
    <name type="scientific">Latilactobacillus curvatus</name>
    <name type="common">Lactobacillus curvatus</name>
    <dbReference type="NCBI Taxonomy" id="28038"/>
    <lineage>
        <taxon>Bacteria</taxon>
        <taxon>Bacillati</taxon>
        <taxon>Bacillota</taxon>
        <taxon>Bacilli</taxon>
        <taxon>Lactobacillales</taxon>
        <taxon>Lactobacillaceae</taxon>
        <taxon>Latilactobacillus</taxon>
    </lineage>
</organism>
<dbReference type="Proteomes" id="UP000825100">
    <property type="component" value="Plasmid WDN19_con2"/>
</dbReference>
<keyword evidence="1" id="KW-0614">Plasmid</keyword>
<gene>
    <name evidence="1" type="ORF">LTWDN19_21190</name>
</gene>
<reference evidence="1 2" key="1">
    <citation type="submission" date="2021-05" db="EMBL/GenBank/DDBJ databases">
        <title>Complete Genome Sequence of Latilactobacillus sp. Strain WDN19, a High D-Aspartate-producing Lactic Acid Bacterium Isolated from a Japanese Pickle.</title>
        <authorList>
            <person name="Kajitani K."/>
            <person name="Takahashi S."/>
        </authorList>
    </citation>
    <scope>NUCLEOTIDE SEQUENCE [LARGE SCALE GENOMIC DNA]</scope>
    <source>
        <strain evidence="1 2">WDN19</strain>
        <plasmid evidence="1 2">WDN19_con2</plasmid>
    </source>
</reference>
<proteinExistence type="predicted"/>
<geneLocation type="plasmid" evidence="1 2">
    <name>WDN19_con2</name>
</geneLocation>
<accession>A0ABN6GL11</accession>
<name>A0ABN6GL11_LATCU</name>
<dbReference type="RefSeq" id="WP_035147789.1">
    <property type="nucleotide sequence ID" value="NZ_AP024686.1"/>
</dbReference>
<sequence>MNSTDKIKTIYVIQFPDDHYVSKDTLSYGEEVIEHICLTKDLSDSYSFTNLNSSLSRELLHVAQKVNVNARLEKISFQLKTKAGSSAIVEYATDLYLKNNVAVHIHLDDPTITLELTPNINEAYHYNPLDQRICRDHYSELFSNANFYSISQKSAVPLVG</sequence>
<dbReference type="EMBL" id="AP024686">
    <property type="protein sequence ID" value="BCX31552.1"/>
    <property type="molecule type" value="Genomic_DNA"/>
</dbReference>
<evidence type="ECO:0000313" key="2">
    <source>
        <dbReference type="Proteomes" id="UP000825100"/>
    </source>
</evidence>